<name>A0A0L8G6Z4_OCTBM</name>
<feature type="region of interest" description="Disordered" evidence="1">
    <location>
        <begin position="1"/>
        <end position="41"/>
    </location>
</feature>
<evidence type="ECO:0000313" key="2">
    <source>
        <dbReference type="EMBL" id="KOF72604.1"/>
    </source>
</evidence>
<evidence type="ECO:0000256" key="1">
    <source>
        <dbReference type="SAM" id="MobiDB-lite"/>
    </source>
</evidence>
<organism evidence="2">
    <name type="scientific">Octopus bimaculoides</name>
    <name type="common">California two-spotted octopus</name>
    <dbReference type="NCBI Taxonomy" id="37653"/>
    <lineage>
        <taxon>Eukaryota</taxon>
        <taxon>Metazoa</taxon>
        <taxon>Spiralia</taxon>
        <taxon>Lophotrochozoa</taxon>
        <taxon>Mollusca</taxon>
        <taxon>Cephalopoda</taxon>
        <taxon>Coleoidea</taxon>
        <taxon>Octopodiformes</taxon>
        <taxon>Octopoda</taxon>
        <taxon>Incirrata</taxon>
        <taxon>Octopodidae</taxon>
        <taxon>Octopus</taxon>
    </lineage>
</organism>
<reference evidence="2" key="1">
    <citation type="submission" date="2015-07" db="EMBL/GenBank/DDBJ databases">
        <title>MeaNS - Measles Nucleotide Surveillance Program.</title>
        <authorList>
            <person name="Tran T."/>
            <person name="Druce J."/>
        </authorList>
    </citation>
    <scope>NUCLEOTIDE SEQUENCE</scope>
    <source>
        <strain evidence="2">UCB-OBI-ISO-001</strain>
        <tissue evidence="2">Gonad</tissue>
    </source>
</reference>
<accession>A0A0L8G6Z4</accession>
<protein>
    <submittedName>
        <fullName evidence="2">Uncharacterized protein</fullName>
    </submittedName>
</protein>
<feature type="compositionally biased region" description="Polar residues" evidence="1">
    <location>
        <begin position="30"/>
        <end position="41"/>
    </location>
</feature>
<sequence length="100" mass="10777">MNTHEPTLRGADGPPAGRPFHRTPKGRSDSPVTSNCPTTLPLTSPFLASPCTMGPLPRDSTWSNATFSTLILLSPSDSTQPSLPYDSPLYVPATLYIIFF</sequence>
<proteinExistence type="predicted"/>
<gene>
    <name evidence="2" type="ORF">OCBIM_22039223mg</name>
</gene>
<dbReference type="EMBL" id="KQ423589">
    <property type="protein sequence ID" value="KOF72604.1"/>
    <property type="molecule type" value="Genomic_DNA"/>
</dbReference>
<dbReference type="AlphaFoldDB" id="A0A0L8G6Z4"/>